<keyword evidence="6" id="KW-1185">Reference proteome</keyword>
<dbReference type="Gene3D" id="3.40.50.2300">
    <property type="match status" value="1"/>
</dbReference>
<dbReference type="GO" id="GO:0004112">
    <property type="term" value="F:cyclic-nucleotide phosphodiesterase activity"/>
    <property type="evidence" value="ECO:0007669"/>
    <property type="project" value="UniProtKB-ARBA"/>
</dbReference>
<proteinExistence type="predicted"/>
<dbReference type="Pfam" id="PF00072">
    <property type="entry name" value="Response_reg"/>
    <property type="match status" value="1"/>
</dbReference>
<dbReference type="OrthoDB" id="9784272at2"/>
<dbReference type="SUPFAM" id="SSF52172">
    <property type="entry name" value="CheY-like"/>
    <property type="match status" value="1"/>
</dbReference>
<dbReference type="InterPro" id="IPR021800">
    <property type="entry name" value="DUF3369"/>
</dbReference>
<dbReference type="InterPro" id="IPR011006">
    <property type="entry name" value="CheY-like_superfamily"/>
</dbReference>
<dbReference type="PROSITE" id="PS50110">
    <property type="entry name" value="RESPONSE_REGULATORY"/>
    <property type="match status" value="1"/>
</dbReference>
<dbReference type="SMART" id="SM00471">
    <property type="entry name" value="HDc"/>
    <property type="match status" value="1"/>
</dbReference>
<dbReference type="AlphaFoldDB" id="A0A0S2JYS2"/>
<dbReference type="RefSeq" id="WP_058029001.1">
    <property type="nucleotide sequence ID" value="NZ_CP013187.1"/>
</dbReference>
<keyword evidence="2" id="KW-0597">Phosphoprotein</keyword>
<dbReference type="InterPro" id="IPR037522">
    <property type="entry name" value="HD_GYP_dom"/>
</dbReference>
<organism evidence="5 6">
    <name type="scientific">Pseudoalteromonas phenolica</name>
    <dbReference type="NCBI Taxonomy" id="161398"/>
    <lineage>
        <taxon>Bacteria</taxon>
        <taxon>Pseudomonadati</taxon>
        <taxon>Pseudomonadota</taxon>
        <taxon>Gammaproteobacteria</taxon>
        <taxon>Alteromonadales</taxon>
        <taxon>Pseudoalteromonadaceae</taxon>
        <taxon>Pseudoalteromonas</taxon>
    </lineage>
</organism>
<dbReference type="GO" id="GO:0000160">
    <property type="term" value="P:phosphorelay signal transduction system"/>
    <property type="evidence" value="ECO:0007669"/>
    <property type="project" value="InterPro"/>
</dbReference>
<evidence type="ECO:0000259" key="4">
    <source>
        <dbReference type="PROSITE" id="PS51832"/>
    </source>
</evidence>
<evidence type="ECO:0000313" key="5">
    <source>
        <dbReference type="EMBL" id="ALO41243.1"/>
    </source>
</evidence>
<dbReference type="PROSITE" id="PS51832">
    <property type="entry name" value="HD_GYP"/>
    <property type="match status" value="1"/>
</dbReference>
<dbReference type="Pfam" id="PF11849">
    <property type="entry name" value="DUF3369"/>
    <property type="match status" value="1"/>
</dbReference>
<feature type="modified residue" description="4-aspartylphosphate" evidence="2">
    <location>
        <position position="81"/>
    </location>
</feature>
<dbReference type="InterPro" id="IPR003607">
    <property type="entry name" value="HD/PDEase_dom"/>
</dbReference>
<dbReference type="FunFam" id="1.10.3210.10:FF:000018">
    <property type="entry name" value="Two-component system response regulator"/>
    <property type="match status" value="1"/>
</dbReference>
<dbReference type="PANTHER" id="PTHR45228:SF9">
    <property type="entry name" value="3'3'-CGAMP-SPECIFIC PHOSPHODIESTERASE 2"/>
    <property type="match status" value="1"/>
</dbReference>
<accession>A0A0S2JYS2</accession>
<dbReference type="InterPro" id="IPR052020">
    <property type="entry name" value="Cyclic_di-GMP/3'3'-cGAMP_PDE"/>
</dbReference>
<keyword evidence="1 5" id="KW-0378">Hydrolase</keyword>
<dbReference type="GO" id="GO:0009214">
    <property type="term" value="P:cyclic nucleotide catabolic process"/>
    <property type="evidence" value="ECO:0007669"/>
    <property type="project" value="UniProtKB-ARBA"/>
</dbReference>
<evidence type="ECO:0000256" key="2">
    <source>
        <dbReference type="PROSITE-ProRule" id="PRU00169"/>
    </source>
</evidence>
<feature type="domain" description="HD-GYP" evidence="4">
    <location>
        <begin position="312"/>
        <end position="509"/>
    </location>
</feature>
<dbReference type="Pfam" id="PF13487">
    <property type="entry name" value="HD_5"/>
    <property type="match status" value="1"/>
</dbReference>
<dbReference type="EMBL" id="CP013187">
    <property type="protein sequence ID" value="ALO41243.1"/>
    <property type="molecule type" value="Genomic_DNA"/>
</dbReference>
<dbReference type="PATRIC" id="fig|161398.10.peg.738"/>
<dbReference type="STRING" id="161398.PP2015_724"/>
<sequence>MNNFLFSDENLNQEHESSNNKEDYWDILVVDDEEDIHQVTKLVLSGFEFENKALRFHHAYSAKEAMDLLNQQENISVGLIDVVMESNHAGLDLIKYIRQDMGNHDIRLILRTGQPGEAPEEAVIRDYDINDYKNKTELTAVKLKTLLYSALRSHRDIQTIGKHKAGLERIIDASGSFLRCNSVREFASTILSHVSEVMGLSSSDIYCAAAVNSQSAQAEHFRLLAASGEGVEPNTEAIPQNVKQLFMETHNKKHSHQTEFEYIGYFPSQEGSETMLYVSKDSALQQTDRQLLAFFANNIAMAYDNIRLRETVRESQKELSYILGEAVEKRSKETGSHVKRVANYSHLLAKLYGLNEYQSEIIKLASPLHDIGKISIPDNILNKPAKLDDNEWKIMQTHAKVGYEILHNSSNDILKCGAIIAYHHHEKWDGSGYPQSLKGEQIDIVGRITALADVFDALGSDRCYKPAWPLEKVISLIQSERGKHFDPKLVDLFINNLDEFIFIRDSYPD</sequence>
<dbReference type="PANTHER" id="PTHR45228">
    <property type="entry name" value="CYCLIC DI-GMP PHOSPHODIESTERASE TM_0186-RELATED"/>
    <property type="match status" value="1"/>
</dbReference>
<feature type="domain" description="Response regulatory" evidence="3">
    <location>
        <begin position="26"/>
        <end position="150"/>
    </location>
</feature>
<dbReference type="Proteomes" id="UP000061457">
    <property type="component" value="Chromosome I"/>
</dbReference>
<protein>
    <submittedName>
        <fullName evidence="5">Response regulator receiver modulated metal dependent phosphohydrolase</fullName>
    </submittedName>
</protein>
<reference evidence="5 6" key="1">
    <citation type="submission" date="2015-11" db="EMBL/GenBank/DDBJ databases">
        <authorList>
            <person name="Zhang Y."/>
            <person name="Guo Z."/>
        </authorList>
    </citation>
    <scope>NUCLEOTIDE SEQUENCE [LARGE SCALE GENOMIC DNA]</scope>
    <source>
        <strain evidence="5 6">KCTC 12086</strain>
    </source>
</reference>
<dbReference type="SUPFAM" id="SSF109604">
    <property type="entry name" value="HD-domain/PDEase-like"/>
    <property type="match status" value="1"/>
</dbReference>
<gene>
    <name evidence="5" type="ORF">PP2015_724</name>
</gene>
<evidence type="ECO:0000256" key="1">
    <source>
        <dbReference type="ARBA" id="ARBA00022801"/>
    </source>
</evidence>
<evidence type="ECO:0000259" key="3">
    <source>
        <dbReference type="PROSITE" id="PS50110"/>
    </source>
</evidence>
<dbReference type="InterPro" id="IPR001789">
    <property type="entry name" value="Sig_transdc_resp-reg_receiver"/>
</dbReference>
<dbReference type="CDD" id="cd00077">
    <property type="entry name" value="HDc"/>
    <property type="match status" value="1"/>
</dbReference>
<dbReference type="KEGG" id="pphe:PP2015_724"/>
<dbReference type="Gene3D" id="1.10.3210.10">
    <property type="entry name" value="Hypothetical protein af1432"/>
    <property type="match status" value="1"/>
</dbReference>
<evidence type="ECO:0000313" key="6">
    <source>
        <dbReference type="Proteomes" id="UP000061457"/>
    </source>
</evidence>
<name>A0A0S2JYS2_9GAMM</name>